<dbReference type="PANTHER" id="PTHR43537">
    <property type="entry name" value="TRANSCRIPTIONAL REGULATOR, GNTR FAMILY"/>
    <property type="match status" value="1"/>
</dbReference>
<reference evidence="6" key="1">
    <citation type="submission" date="2023-06" db="EMBL/GenBank/DDBJ databases">
        <title>Draft genome sequence of Nocardioides sp. SOB77.</title>
        <authorList>
            <person name="Zhang G."/>
        </authorList>
    </citation>
    <scope>NUCLEOTIDE SEQUENCE</scope>
    <source>
        <strain evidence="6">SOB77</strain>
    </source>
</reference>
<evidence type="ECO:0000313" key="7">
    <source>
        <dbReference type="Proteomes" id="UP001168620"/>
    </source>
</evidence>
<dbReference type="SUPFAM" id="SSF48008">
    <property type="entry name" value="GntR ligand-binding domain-like"/>
    <property type="match status" value="1"/>
</dbReference>
<dbReference type="EMBL" id="JAUHJQ010000001">
    <property type="protein sequence ID" value="MDN4171708.1"/>
    <property type="molecule type" value="Genomic_DNA"/>
</dbReference>
<dbReference type="PANTHER" id="PTHR43537:SF45">
    <property type="entry name" value="GNTR FAMILY REGULATORY PROTEIN"/>
    <property type="match status" value="1"/>
</dbReference>
<sequence>MAAARRASADGGTGSASERIHKGRTTIAALAERELREMVLGGRFEAGERLNEVALADSLGISRGPLREAVSRLAAEGLLTVVTHKGAYVRTVSPSDLRDLYELRIAVETYAVRLGVERASDEQLAGLDADLARTRAILERRSDEPYPADLDFHARVVSLARNEALLTQVRETHARLHLARARSAHDPRRARAAYDEHAAVVARVLARDAAGAAELMESHLRAALENAAQRLQAPAP</sequence>
<protein>
    <submittedName>
        <fullName evidence="6">GntR family transcriptional regulator</fullName>
    </submittedName>
</protein>
<gene>
    <name evidence="6" type="ORF">QWY28_02015</name>
</gene>
<dbReference type="InterPro" id="IPR011711">
    <property type="entry name" value="GntR_C"/>
</dbReference>
<feature type="region of interest" description="Disordered" evidence="4">
    <location>
        <begin position="1"/>
        <end position="21"/>
    </location>
</feature>
<keyword evidence="3" id="KW-0804">Transcription</keyword>
<dbReference type="SUPFAM" id="SSF46785">
    <property type="entry name" value="Winged helix' DNA-binding domain"/>
    <property type="match status" value="1"/>
</dbReference>
<keyword evidence="1" id="KW-0805">Transcription regulation</keyword>
<dbReference type="InterPro" id="IPR000524">
    <property type="entry name" value="Tscrpt_reg_HTH_GntR"/>
</dbReference>
<dbReference type="InterPro" id="IPR036388">
    <property type="entry name" value="WH-like_DNA-bd_sf"/>
</dbReference>
<dbReference type="PRINTS" id="PR00035">
    <property type="entry name" value="HTHGNTR"/>
</dbReference>
<organism evidence="6 7">
    <name type="scientific">Nocardioides oceani</name>
    <dbReference type="NCBI Taxonomy" id="3058369"/>
    <lineage>
        <taxon>Bacteria</taxon>
        <taxon>Bacillati</taxon>
        <taxon>Actinomycetota</taxon>
        <taxon>Actinomycetes</taxon>
        <taxon>Propionibacteriales</taxon>
        <taxon>Nocardioidaceae</taxon>
        <taxon>Nocardioides</taxon>
    </lineage>
</organism>
<accession>A0ABT8FAJ3</accession>
<keyword evidence="7" id="KW-1185">Reference proteome</keyword>
<evidence type="ECO:0000259" key="5">
    <source>
        <dbReference type="PROSITE" id="PS50949"/>
    </source>
</evidence>
<dbReference type="CDD" id="cd07377">
    <property type="entry name" value="WHTH_GntR"/>
    <property type="match status" value="1"/>
</dbReference>
<evidence type="ECO:0000256" key="1">
    <source>
        <dbReference type="ARBA" id="ARBA00023015"/>
    </source>
</evidence>
<feature type="domain" description="HTH gntR-type" evidence="5">
    <location>
        <begin position="25"/>
        <end position="92"/>
    </location>
</feature>
<dbReference type="SMART" id="SM00895">
    <property type="entry name" value="FCD"/>
    <property type="match status" value="1"/>
</dbReference>
<evidence type="ECO:0000256" key="3">
    <source>
        <dbReference type="ARBA" id="ARBA00023163"/>
    </source>
</evidence>
<dbReference type="Gene3D" id="1.20.120.530">
    <property type="entry name" value="GntR ligand-binding domain-like"/>
    <property type="match status" value="1"/>
</dbReference>
<dbReference type="InterPro" id="IPR036390">
    <property type="entry name" value="WH_DNA-bd_sf"/>
</dbReference>
<dbReference type="Proteomes" id="UP001168620">
    <property type="component" value="Unassembled WGS sequence"/>
</dbReference>
<dbReference type="PROSITE" id="PS50949">
    <property type="entry name" value="HTH_GNTR"/>
    <property type="match status" value="1"/>
</dbReference>
<evidence type="ECO:0000313" key="6">
    <source>
        <dbReference type="EMBL" id="MDN4171708.1"/>
    </source>
</evidence>
<dbReference type="InterPro" id="IPR008920">
    <property type="entry name" value="TF_FadR/GntR_C"/>
</dbReference>
<name>A0ABT8FAJ3_9ACTN</name>
<comment type="caution">
    <text evidence="6">The sequence shown here is derived from an EMBL/GenBank/DDBJ whole genome shotgun (WGS) entry which is preliminary data.</text>
</comment>
<evidence type="ECO:0000256" key="4">
    <source>
        <dbReference type="SAM" id="MobiDB-lite"/>
    </source>
</evidence>
<dbReference type="RefSeq" id="WP_300950625.1">
    <property type="nucleotide sequence ID" value="NZ_JAUHJQ010000001.1"/>
</dbReference>
<dbReference type="SMART" id="SM00345">
    <property type="entry name" value="HTH_GNTR"/>
    <property type="match status" value="1"/>
</dbReference>
<evidence type="ECO:0000256" key="2">
    <source>
        <dbReference type="ARBA" id="ARBA00023125"/>
    </source>
</evidence>
<proteinExistence type="predicted"/>
<dbReference type="Pfam" id="PF00392">
    <property type="entry name" value="GntR"/>
    <property type="match status" value="1"/>
</dbReference>
<dbReference type="Pfam" id="PF07729">
    <property type="entry name" value="FCD"/>
    <property type="match status" value="1"/>
</dbReference>
<keyword evidence="2" id="KW-0238">DNA-binding</keyword>
<dbReference type="Gene3D" id="1.10.10.10">
    <property type="entry name" value="Winged helix-like DNA-binding domain superfamily/Winged helix DNA-binding domain"/>
    <property type="match status" value="1"/>
</dbReference>